<reference evidence="3" key="1">
    <citation type="submission" date="2016-10" db="EMBL/GenBank/DDBJ databases">
        <authorList>
            <person name="Varghese N."/>
            <person name="Submissions S."/>
        </authorList>
    </citation>
    <scope>NUCLEOTIDE SEQUENCE [LARGE SCALE GENOMIC DNA]</scope>
    <source>
        <strain evidence="3">DSM 6150</strain>
    </source>
</reference>
<dbReference type="InterPro" id="IPR028082">
    <property type="entry name" value="Peripla_BP_I"/>
</dbReference>
<keyword evidence="3" id="KW-1185">Reference proteome</keyword>
<evidence type="ECO:0000256" key="1">
    <source>
        <dbReference type="ARBA" id="ARBA00023136"/>
    </source>
</evidence>
<sequence length="371" mass="38808">MHAGALLNGLSRLRGLAWLKCGLAALLYGALVCGASAQPAVPAPDSGRFVALILPGKSKALRPATEAIKSGVLAAARAHGGADALPVRIFETGDAEEETLSMFNLAKSQGAAVVIGPLTRSAVNYLADSADFSIPVLALNSFDEATLRRPKLYSFGLSIELEVQQIVRLMRNRQVAAPAVLVSPGPLSARMAQAFAEAWSEGGGAVPVQIEVKQPRAEAAALQAKLKGADAVFFASDGRRASLLRPYLPAALPCYATSQITVGRAVPVDLSGVNYVEMPWLAEPDTPEYAVYGRHRSPSGDIERLFALGVDAWRLADALAGGRSVTDLEGLTGRLTLSSDGTVVRELAPRVATVRHAVPPSSQAASGTAER</sequence>
<name>A0A1I4Z5I7_9NEIS</name>
<dbReference type="PANTHER" id="PTHR38038:SF1">
    <property type="entry name" value="PENICILLIN-BINDING PROTEIN ACTIVATOR LPOA"/>
    <property type="match status" value="1"/>
</dbReference>
<dbReference type="OrthoDB" id="9152130at2"/>
<evidence type="ECO:0000313" key="3">
    <source>
        <dbReference type="Proteomes" id="UP000242869"/>
    </source>
</evidence>
<gene>
    <name evidence="2" type="ORF">SAMN05660284_01538</name>
</gene>
<dbReference type="GO" id="GO:0030234">
    <property type="term" value="F:enzyme regulator activity"/>
    <property type="evidence" value="ECO:0007669"/>
    <property type="project" value="TreeGrafter"/>
</dbReference>
<dbReference type="EMBL" id="FOVE01000009">
    <property type="protein sequence ID" value="SFN45546.1"/>
    <property type="molecule type" value="Genomic_DNA"/>
</dbReference>
<dbReference type="SUPFAM" id="SSF53822">
    <property type="entry name" value="Periplasmic binding protein-like I"/>
    <property type="match status" value="1"/>
</dbReference>
<accession>A0A1I4Z5I7</accession>
<evidence type="ECO:0000313" key="2">
    <source>
        <dbReference type="EMBL" id="SFN45546.1"/>
    </source>
</evidence>
<organism evidence="2 3">
    <name type="scientific">Formivibrio citricus</name>
    <dbReference type="NCBI Taxonomy" id="83765"/>
    <lineage>
        <taxon>Bacteria</taxon>
        <taxon>Pseudomonadati</taxon>
        <taxon>Pseudomonadota</taxon>
        <taxon>Betaproteobacteria</taxon>
        <taxon>Neisseriales</taxon>
        <taxon>Chitinibacteraceae</taxon>
        <taxon>Formivibrio</taxon>
    </lineage>
</organism>
<dbReference type="Gene3D" id="3.40.50.2300">
    <property type="match status" value="2"/>
</dbReference>
<dbReference type="Pfam" id="PF04348">
    <property type="entry name" value="LppC"/>
    <property type="match status" value="2"/>
</dbReference>
<dbReference type="RefSeq" id="WP_091193887.1">
    <property type="nucleotide sequence ID" value="NZ_FOVE01000009.1"/>
</dbReference>
<dbReference type="CDD" id="cd06339">
    <property type="entry name" value="PBP1_YraM_LppC_lipoprotein-like"/>
    <property type="match status" value="1"/>
</dbReference>
<dbReference type="STRING" id="83765.SAMN05660284_01538"/>
<dbReference type="InterPro" id="IPR007443">
    <property type="entry name" value="LpoA"/>
</dbReference>
<dbReference type="PANTHER" id="PTHR38038">
    <property type="entry name" value="PENICILLIN-BINDING PROTEIN ACTIVATOR LPOA"/>
    <property type="match status" value="1"/>
</dbReference>
<dbReference type="GO" id="GO:0031241">
    <property type="term" value="C:periplasmic side of cell outer membrane"/>
    <property type="evidence" value="ECO:0007669"/>
    <property type="project" value="TreeGrafter"/>
</dbReference>
<proteinExistence type="predicted"/>
<dbReference type="GO" id="GO:0009252">
    <property type="term" value="P:peptidoglycan biosynthetic process"/>
    <property type="evidence" value="ECO:0007669"/>
    <property type="project" value="TreeGrafter"/>
</dbReference>
<protein>
    <recommendedName>
        <fullName evidence="4">Penicillin-binding protein activator</fullName>
    </recommendedName>
</protein>
<dbReference type="Proteomes" id="UP000242869">
    <property type="component" value="Unassembled WGS sequence"/>
</dbReference>
<dbReference type="AlphaFoldDB" id="A0A1I4Z5I7"/>
<evidence type="ECO:0008006" key="4">
    <source>
        <dbReference type="Google" id="ProtNLM"/>
    </source>
</evidence>
<keyword evidence="1" id="KW-0472">Membrane</keyword>